<dbReference type="PRINTS" id="PR00620">
    <property type="entry name" value="HISTONEH2A"/>
</dbReference>
<dbReference type="STRING" id="391180.A0A2Y9KSQ2"/>
<comment type="subunit">
    <text evidence="1">The nucleosome is a histone octamer containing two molecules each of H2A, H2B, H3 and H4 assembled in one H3-H4 heterotetramer and two H2A-H2B heterodimers. The octamer wraps approximately 147 bp of DNA.</text>
</comment>
<evidence type="ECO:0000256" key="1">
    <source>
        <dbReference type="RuleBase" id="RU003767"/>
    </source>
</evidence>
<gene>
    <name evidence="3" type="primary">LOC111158966</name>
</gene>
<sequence>MSGKRSSQASYKLGKQTSSCSTKTKLQVPVSHVEPVLQEHQPVQNLSFSSQVCLSAILKYVATNILELVGNEAQHNCRVQRVVNNNMQNGRLFEDDTTSQL</sequence>
<evidence type="ECO:0000313" key="2">
    <source>
        <dbReference type="Proteomes" id="UP000248482"/>
    </source>
</evidence>
<keyword evidence="1" id="KW-0544">Nucleosome core</keyword>
<keyword evidence="2" id="KW-1185">Reference proteome</keyword>
<keyword evidence="1" id="KW-0539">Nucleus</keyword>
<dbReference type="RefSeq" id="XP_022377022.1">
    <property type="nucleotide sequence ID" value="XM_022521314.1"/>
</dbReference>
<dbReference type="SUPFAM" id="SSF47113">
    <property type="entry name" value="Histone-fold"/>
    <property type="match status" value="1"/>
</dbReference>
<comment type="subcellular location">
    <subcellularLocation>
        <location evidence="1">Nucleus</location>
    </subcellularLocation>
</comment>
<protein>
    <recommendedName>
        <fullName evidence="1">Histone H2A</fullName>
    </recommendedName>
</protein>
<dbReference type="GO" id="GO:0005634">
    <property type="term" value="C:nucleus"/>
    <property type="evidence" value="ECO:0007669"/>
    <property type="project" value="UniProtKB-SubCell"/>
</dbReference>
<keyword evidence="1" id="KW-0158">Chromosome</keyword>
<dbReference type="KEGG" id="elk:111158966"/>
<dbReference type="OrthoDB" id="9746311at2759"/>
<accession>A0A2Y9KSQ2</accession>
<dbReference type="InterPro" id="IPR002119">
    <property type="entry name" value="Histone_H2A"/>
</dbReference>
<keyword evidence="1" id="KW-0238">DNA-binding</keyword>
<dbReference type="GO" id="GO:0000786">
    <property type="term" value="C:nucleosome"/>
    <property type="evidence" value="ECO:0007669"/>
    <property type="project" value="UniProtKB-KW"/>
</dbReference>
<comment type="similarity">
    <text evidence="1">Belongs to the histone H2A family.</text>
</comment>
<proteinExistence type="inferred from homology"/>
<dbReference type="GO" id="GO:0003677">
    <property type="term" value="F:DNA binding"/>
    <property type="evidence" value="ECO:0007669"/>
    <property type="project" value="UniProtKB-KW"/>
</dbReference>
<name>A0A2Y9KSQ2_ENHLU</name>
<dbReference type="GO" id="GO:0046982">
    <property type="term" value="F:protein heterodimerization activity"/>
    <property type="evidence" value="ECO:0007669"/>
    <property type="project" value="InterPro"/>
</dbReference>
<dbReference type="GeneID" id="111158966"/>
<evidence type="ECO:0000313" key="3">
    <source>
        <dbReference type="RefSeq" id="XP_022377022.1"/>
    </source>
</evidence>
<organism evidence="2 3">
    <name type="scientific">Enhydra lutris kenyoni</name>
    <name type="common">northern sea otter</name>
    <dbReference type="NCBI Taxonomy" id="391180"/>
    <lineage>
        <taxon>Eukaryota</taxon>
        <taxon>Metazoa</taxon>
        <taxon>Chordata</taxon>
        <taxon>Craniata</taxon>
        <taxon>Vertebrata</taxon>
        <taxon>Euteleostomi</taxon>
        <taxon>Mammalia</taxon>
        <taxon>Eutheria</taxon>
        <taxon>Laurasiatheria</taxon>
        <taxon>Carnivora</taxon>
        <taxon>Caniformia</taxon>
        <taxon>Musteloidea</taxon>
        <taxon>Mustelidae</taxon>
        <taxon>Lutrinae</taxon>
        <taxon>Enhydra</taxon>
    </lineage>
</organism>
<dbReference type="Proteomes" id="UP000248482">
    <property type="component" value="Unplaced"/>
</dbReference>
<reference evidence="3" key="1">
    <citation type="submission" date="2025-08" db="UniProtKB">
        <authorList>
            <consortium name="RefSeq"/>
        </authorList>
    </citation>
    <scope>IDENTIFICATION</scope>
    <source>
        <tissue evidence="3">Blood</tissue>
    </source>
</reference>
<dbReference type="SMART" id="SM00414">
    <property type="entry name" value="H2A"/>
    <property type="match status" value="1"/>
</dbReference>
<dbReference type="Gene3D" id="1.10.20.10">
    <property type="entry name" value="Histone, subunit A"/>
    <property type="match status" value="1"/>
</dbReference>
<dbReference type="InterPro" id="IPR009072">
    <property type="entry name" value="Histone-fold"/>
</dbReference>
<dbReference type="AlphaFoldDB" id="A0A2Y9KSQ2"/>
<dbReference type="GO" id="GO:0030527">
    <property type="term" value="F:structural constituent of chromatin"/>
    <property type="evidence" value="ECO:0007669"/>
    <property type="project" value="InterPro"/>
</dbReference>